<dbReference type="GO" id="GO:0022857">
    <property type="term" value="F:transmembrane transporter activity"/>
    <property type="evidence" value="ECO:0007669"/>
    <property type="project" value="InterPro"/>
</dbReference>
<feature type="transmembrane region" description="Helical" evidence="6">
    <location>
        <begin position="574"/>
        <end position="596"/>
    </location>
</feature>
<feature type="transmembrane region" description="Helical" evidence="6">
    <location>
        <begin position="271"/>
        <end position="289"/>
    </location>
</feature>
<dbReference type="EMBL" id="CENE01000006">
    <property type="protein sequence ID" value="CEQ40431.1"/>
    <property type="molecule type" value="Genomic_DNA"/>
</dbReference>
<proteinExistence type="predicted"/>
<evidence type="ECO:0000256" key="5">
    <source>
        <dbReference type="SAM" id="MobiDB-lite"/>
    </source>
</evidence>
<feature type="transmembrane region" description="Helical" evidence="6">
    <location>
        <begin position="158"/>
        <end position="176"/>
    </location>
</feature>
<feature type="transmembrane region" description="Helical" evidence="6">
    <location>
        <begin position="213"/>
        <end position="233"/>
    </location>
</feature>
<feature type="transmembrane region" description="Helical" evidence="6">
    <location>
        <begin position="339"/>
        <end position="361"/>
    </location>
</feature>
<keyword evidence="3 6" id="KW-1133">Transmembrane helix</keyword>
<feature type="transmembrane region" description="Helical" evidence="6">
    <location>
        <begin position="188"/>
        <end position="207"/>
    </location>
</feature>
<evidence type="ECO:0000259" key="7">
    <source>
        <dbReference type="PROSITE" id="PS50850"/>
    </source>
</evidence>
<dbReference type="AlphaFoldDB" id="A0A0D6EKJ5"/>
<dbReference type="Proteomes" id="UP000243876">
    <property type="component" value="Unassembled WGS sequence"/>
</dbReference>
<feature type="transmembrane region" description="Helical" evidence="6">
    <location>
        <begin position="472"/>
        <end position="493"/>
    </location>
</feature>
<evidence type="ECO:0000313" key="9">
    <source>
        <dbReference type="Proteomes" id="UP000243876"/>
    </source>
</evidence>
<dbReference type="InterPro" id="IPR020846">
    <property type="entry name" value="MFS_dom"/>
</dbReference>
<feature type="region of interest" description="Disordered" evidence="5">
    <location>
        <begin position="86"/>
        <end position="108"/>
    </location>
</feature>
<dbReference type="Gene3D" id="1.20.1250.20">
    <property type="entry name" value="MFS general substrate transporter like domains"/>
    <property type="match status" value="2"/>
</dbReference>
<dbReference type="Pfam" id="PF07690">
    <property type="entry name" value="MFS_1"/>
    <property type="match status" value="1"/>
</dbReference>
<dbReference type="InterPro" id="IPR011701">
    <property type="entry name" value="MFS"/>
</dbReference>
<feature type="transmembrane region" description="Helical" evidence="6">
    <location>
        <begin position="382"/>
        <end position="402"/>
    </location>
</feature>
<keyword evidence="4 6" id="KW-0472">Membrane</keyword>
<keyword evidence="2 6" id="KW-0812">Transmembrane</keyword>
<dbReference type="CDD" id="cd17502">
    <property type="entry name" value="MFS_Azr1_MDR_like"/>
    <property type="match status" value="1"/>
</dbReference>
<dbReference type="PANTHER" id="PTHR23501:SF198">
    <property type="entry name" value="AZOLE RESISTANCE PROTEIN 1-RELATED"/>
    <property type="match status" value="1"/>
</dbReference>
<feature type="transmembrane region" description="Helical" evidence="6">
    <location>
        <begin position="441"/>
        <end position="460"/>
    </location>
</feature>
<dbReference type="PROSITE" id="PS50850">
    <property type="entry name" value="MFS"/>
    <property type="match status" value="1"/>
</dbReference>
<feature type="domain" description="Major facilitator superfamily (MFS) profile" evidence="7">
    <location>
        <begin position="123"/>
        <end position="601"/>
    </location>
</feature>
<name>A0A0D6EKJ5_SPOSA</name>
<dbReference type="GO" id="GO:0005886">
    <property type="term" value="C:plasma membrane"/>
    <property type="evidence" value="ECO:0007669"/>
    <property type="project" value="TreeGrafter"/>
</dbReference>
<dbReference type="SUPFAM" id="SSF103473">
    <property type="entry name" value="MFS general substrate transporter"/>
    <property type="match status" value="2"/>
</dbReference>
<evidence type="ECO:0000256" key="2">
    <source>
        <dbReference type="ARBA" id="ARBA00022692"/>
    </source>
</evidence>
<evidence type="ECO:0000256" key="3">
    <source>
        <dbReference type="ARBA" id="ARBA00022989"/>
    </source>
</evidence>
<evidence type="ECO:0000256" key="1">
    <source>
        <dbReference type="ARBA" id="ARBA00004141"/>
    </source>
</evidence>
<feature type="transmembrane region" description="Helical" evidence="6">
    <location>
        <begin position="505"/>
        <end position="528"/>
    </location>
</feature>
<comment type="subcellular location">
    <subcellularLocation>
        <location evidence="1">Membrane</location>
        <topology evidence="1">Multi-pass membrane protein</topology>
    </subcellularLocation>
</comment>
<protein>
    <submittedName>
        <fullName evidence="8">SPOSA6832_02056-mRNA-1:cds</fullName>
    </submittedName>
</protein>
<keyword evidence="9" id="KW-1185">Reference proteome</keyword>
<feature type="transmembrane region" description="Helical" evidence="6">
    <location>
        <begin position="245"/>
        <end position="265"/>
    </location>
</feature>
<sequence length="612" mass="65661">MHDQDIELDHSLRTGSAGIGAEAATLCGTARRGGSAAVGVTTGGMSLLDVEIDSKRQQAVDSVDLASPGVEMSLFELEARMDKGGEEGDDRLAAAGRGEGEVGKVSEEEKREQLPKGIRLVLLMLAMLLVETLVGLDNTIVASSTVTIANDFHALTDVGWYGSAYLLTCCSFQPLFGRAYHFFPQKWVFLFAFCVFELGSLVAALATSSAMLIAGRAIQGLGYAVLAISANSLPIRMQALMTHRVCSGFGTVVGPLIGGVLTSKLSWRWCFWVNLLPSPFVFVIIFFFCNPPRIPQTLSVRERLVRMDWVGAFLLLGATVCLLLALQEGGITTPWRSSKIIGLLVGFCVIFLAFLALQAYLGEKSSISMRLLRTRNMAAASFVNFASGSSYYSMLYYIPIFFQTVEGSSPIRSGIQMLPLIFLNMAAGIVVGWVCSHYGTFHWCMLAGTTFSSLGAGLLASMDENTTMGQWVGYQMIAGAGMGALYMMSFIASQILLPPSDRSKAASLVCFVQIFSATAWVSASGALYQNSFKNGLMSVPGLDVQQVLDSGVSSFRNVVAPDQLLPVTKIADRALFKVFLAVAVVAAVGFVAVFAVEWKGIGKRGGDGEKES</sequence>
<evidence type="ECO:0000256" key="6">
    <source>
        <dbReference type="SAM" id="Phobius"/>
    </source>
</evidence>
<feature type="transmembrane region" description="Helical" evidence="6">
    <location>
        <begin position="120"/>
        <end position="146"/>
    </location>
</feature>
<evidence type="ECO:0000313" key="8">
    <source>
        <dbReference type="EMBL" id="CEQ40431.1"/>
    </source>
</evidence>
<feature type="non-terminal residue" evidence="8">
    <location>
        <position position="1"/>
    </location>
</feature>
<evidence type="ECO:0000256" key="4">
    <source>
        <dbReference type="ARBA" id="ARBA00023136"/>
    </source>
</evidence>
<feature type="transmembrane region" description="Helical" evidence="6">
    <location>
        <begin position="309"/>
        <end position="327"/>
    </location>
</feature>
<reference evidence="9" key="1">
    <citation type="submission" date="2015-02" db="EMBL/GenBank/DDBJ databases">
        <authorList>
            <person name="Gon?alves P."/>
        </authorList>
    </citation>
    <scope>NUCLEOTIDE SEQUENCE [LARGE SCALE GENOMIC DNA]</scope>
</reference>
<accession>A0A0D6EKJ5</accession>
<feature type="transmembrane region" description="Helical" evidence="6">
    <location>
        <begin position="414"/>
        <end position="434"/>
    </location>
</feature>
<dbReference type="OrthoDB" id="10021397at2759"/>
<gene>
    <name evidence="8" type="primary">SPOSA6832_02056</name>
</gene>
<dbReference type="PANTHER" id="PTHR23501">
    <property type="entry name" value="MAJOR FACILITATOR SUPERFAMILY"/>
    <property type="match status" value="1"/>
</dbReference>
<organism evidence="8 9">
    <name type="scientific">Sporidiobolus salmonicolor</name>
    <name type="common">Yeast-like fungus</name>
    <name type="synonym">Sporobolomyces salmonicolor</name>
    <dbReference type="NCBI Taxonomy" id="5005"/>
    <lineage>
        <taxon>Eukaryota</taxon>
        <taxon>Fungi</taxon>
        <taxon>Dikarya</taxon>
        <taxon>Basidiomycota</taxon>
        <taxon>Pucciniomycotina</taxon>
        <taxon>Microbotryomycetes</taxon>
        <taxon>Sporidiobolales</taxon>
        <taxon>Sporidiobolaceae</taxon>
        <taxon>Sporobolomyces</taxon>
    </lineage>
</organism>
<dbReference type="InterPro" id="IPR036259">
    <property type="entry name" value="MFS_trans_sf"/>
</dbReference>